<dbReference type="PRINTS" id="PR00463">
    <property type="entry name" value="EP450I"/>
</dbReference>
<feature type="binding site" description="axial binding residue" evidence="6">
    <location>
        <position position="376"/>
    </location>
    <ligand>
        <name>heme</name>
        <dbReference type="ChEBI" id="CHEBI:30413"/>
    </ligand>
    <ligandPart>
        <name>Fe</name>
        <dbReference type="ChEBI" id="CHEBI:18248"/>
    </ligandPart>
</feature>
<evidence type="ECO:0000256" key="5">
    <source>
        <dbReference type="ARBA" id="ARBA00023004"/>
    </source>
</evidence>
<evidence type="ECO:0000256" key="3">
    <source>
        <dbReference type="ARBA" id="ARBA00022617"/>
    </source>
</evidence>
<dbReference type="AlphaFoldDB" id="A0A9P4Q3N3"/>
<keyword evidence="7" id="KW-0503">Monooxygenase</keyword>
<keyword evidence="9" id="KW-1185">Reference proteome</keyword>
<protein>
    <submittedName>
        <fullName evidence="8">Cytochrome P450</fullName>
    </submittedName>
</protein>
<reference evidence="8" key="1">
    <citation type="journal article" date="2020" name="Stud. Mycol.">
        <title>101 Dothideomycetes genomes: a test case for predicting lifestyles and emergence of pathogens.</title>
        <authorList>
            <person name="Haridas S."/>
            <person name="Albert R."/>
            <person name="Binder M."/>
            <person name="Bloem J."/>
            <person name="Labutti K."/>
            <person name="Salamov A."/>
            <person name="Andreopoulos B."/>
            <person name="Baker S."/>
            <person name="Barry K."/>
            <person name="Bills G."/>
            <person name="Bluhm B."/>
            <person name="Cannon C."/>
            <person name="Castanera R."/>
            <person name="Culley D."/>
            <person name="Daum C."/>
            <person name="Ezra D."/>
            <person name="Gonzalez J."/>
            <person name="Henrissat B."/>
            <person name="Kuo A."/>
            <person name="Liang C."/>
            <person name="Lipzen A."/>
            <person name="Lutzoni F."/>
            <person name="Magnuson J."/>
            <person name="Mondo S."/>
            <person name="Nolan M."/>
            <person name="Ohm R."/>
            <person name="Pangilinan J."/>
            <person name="Park H.-J."/>
            <person name="Ramirez L."/>
            <person name="Alfaro M."/>
            <person name="Sun H."/>
            <person name="Tritt A."/>
            <person name="Yoshinaga Y."/>
            <person name="Zwiers L.-H."/>
            <person name="Turgeon B."/>
            <person name="Goodwin S."/>
            <person name="Spatafora J."/>
            <person name="Crous P."/>
            <person name="Grigoriev I."/>
        </authorList>
    </citation>
    <scope>NUCLEOTIDE SEQUENCE</scope>
    <source>
        <strain evidence="8">CBS 116435</strain>
    </source>
</reference>
<evidence type="ECO:0000256" key="4">
    <source>
        <dbReference type="ARBA" id="ARBA00022723"/>
    </source>
</evidence>
<dbReference type="Pfam" id="PF00067">
    <property type="entry name" value="p450"/>
    <property type="match status" value="2"/>
</dbReference>
<dbReference type="EMBL" id="MU003837">
    <property type="protein sequence ID" value="KAF2717761.1"/>
    <property type="molecule type" value="Genomic_DNA"/>
</dbReference>
<proteinExistence type="inferred from homology"/>
<dbReference type="SUPFAM" id="SSF48264">
    <property type="entry name" value="Cytochrome P450"/>
    <property type="match status" value="1"/>
</dbReference>
<keyword evidence="5 6" id="KW-0408">Iron</keyword>
<comment type="similarity">
    <text evidence="2 7">Belongs to the cytochrome P450 family.</text>
</comment>
<dbReference type="InterPro" id="IPR050121">
    <property type="entry name" value="Cytochrome_P450_monoxygenase"/>
</dbReference>
<dbReference type="GO" id="GO:0016705">
    <property type="term" value="F:oxidoreductase activity, acting on paired donors, with incorporation or reduction of molecular oxygen"/>
    <property type="evidence" value="ECO:0007669"/>
    <property type="project" value="InterPro"/>
</dbReference>
<dbReference type="GO" id="GO:0004497">
    <property type="term" value="F:monooxygenase activity"/>
    <property type="evidence" value="ECO:0007669"/>
    <property type="project" value="UniProtKB-KW"/>
</dbReference>
<keyword evidence="7" id="KW-0560">Oxidoreductase</keyword>
<dbReference type="InterPro" id="IPR002401">
    <property type="entry name" value="Cyt_P450_E_grp-I"/>
</dbReference>
<name>A0A9P4Q3N3_9PEZI</name>
<organism evidence="8 9">
    <name type="scientific">Polychaeton citri CBS 116435</name>
    <dbReference type="NCBI Taxonomy" id="1314669"/>
    <lineage>
        <taxon>Eukaryota</taxon>
        <taxon>Fungi</taxon>
        <taxon>Dikarya</taxon>
        <taxon>Ascomycota</taxon>
        <taxon>Pezizomycotina</taxon>
        <taxon>Dothideomycetes</taxon>
        <taxon>Dothideomycetidae</taxon>
        <taxon>Capnodiales</taxon>
        <taxon>Capnodiaceae</taxon>
        <taxon>Polychaeton</taxon>
    </lineage>
</organism>
<dbReference type="PANTHER" id="PTHR24305">
    <property type="entry name" value="CYTOCHROME P450"/>
    <property type="match status" value="1"/>
</dbReference>
<dbReference type="InterPro" id="IPR036396">
    <property type="entry name" value="Cyt_P450_sf"/>
</dbReference>
<dbReference type="Gene3D" id="1.10.630.10">
    <property type="entry name" value="Cytochrome P450"/>
    <property type="match status" value="2"/>
</dbReference>
<dbReference type="PRINTS" id="PR00385">
    <property type="entry name" value="P450"/>
</dbReference>
<dbReference type="Proteomes" id="UP000799441">
    <property type="component" value="Unassembled WGS sequence"/>
</dbReference>
<sequence length="431" mass="49858">MGVKIQDLAPSPTLVTIVSVILTFYSAYRGPLSKFPGPKLHALRRDHIEIPELHRQYGEVVRIGPNELSVQGSAQVWKDVHGFRKAGEVRPYKDEDFYGQPVNKRKIVSSSFSDKALKEQEPLVRYWAGKLKDSLTDHAGADEPTDMVKMLNCTTFDVMADLIFAEPLHMLENSEYVPWVKTIIASIQIATIIRGVSMLCKPNKRLMEYIFMRTPAIKRKTMEHWEFTTERVDRRLNKTPDRPDLCGTLYYLLTNPRYLQTLQEQLRSKSPQVRSLTFEGLQRYRYLNAVLNEGLRMYPPVPIGLQRVSPSGGVTIAGHFVPENTKFMVHNLATNRAESNFKRAYEFRPERWMGDEEYEDDHLDALEPFSVGPRNCLGKNLAWHEMRLLLATILIHFDFRLCEESKDWSDQKVYTLWQKHPLMCTIEVAQP</sequence>
<evidence type="ECO:0000256" key="1">
    <source>
        <dbReference type="ARBA" id="ARBA00001971"/>
    </source>
</evidence>
<dbReference type="CDD" id="cd11058">
    <property type="entry name" value="CYP60B-like"/>
    <property type="match status" value="1"/>
</dbReference>
<dbReference type="PANTHER" id="PTHR24305:SF210">
    <property type="entry name" value="CYTOCHROME P450 MONOOXYGENASE ASQL-RELATED"/>
    <property type="match status" value="1"/>
</dbReference>
<gene>
    <name evidence="8" type="ORF">K431DRAFT_333790</name>
</gene>
<evidence type="ECO:0000256" key="7">
    <source>
        <dbReference type="RuleBase" id="RU000461"/>
    </source>
</evidence>
<dbReference type="InterPro" id="IPR001128">
    <property type="entry name" value="Cyt_P450"/>
</dbReference>
<keyword evidence="3 6" id="KW-0349">Heme</keyword>
<dbReference type="OrthoDB" id="1470350at2759"/>
<dbReference type="GO" id="GO:0020037">
    <property type="term" value="F:heme binding"/>
    <property type="evidence" value="ECO:0007669"/>
    <property type="project" value="InterPro"/>
</dbReference>
<dbReference type="GO" id="GO:0005506">
    <property type="term" value="F:iron ion binding"/>
    <property type="evidence" value="ECO:0007669"/>
    <property type="project" value="InterPro"/>
</dbReference>
<dbReference type="PROSITE" id="PS00086">
    <property type="entry name" value="CYTOCHROME_P450"/>
    <property type="match status" value="1"/>
</dbReference>
<accession>A0A9P4Q3N3</accession>
<evidence type="ECO:0000313" key="9">
    <source>
        <dbReference type="Proteomes" id="UP000799441"/>
    </source>
</evidence>
<comment type="caution">
    <text evidence="8">The sequence shown here is derived from an EMBL/GenBank/DDBJ whole genome shotgun (WGS) entry which is preliminary data.</text>
</comment>
<comment type="cofactor">
    <cofactor evidence="1 6">
        <name>heme</name>
        <dbReference type="ChEBI" id="CHEBI:30413"/>
    </cofactor>
</comment>
<evidence type="ECO:0000256" key="2">
    <source>
        <dbReference type="ARBA" id="ARBA00010617"/>
    </source>
</evidence>
<evidence type="ECO:0000256" key="6">
    <source>
        <dbReference type="PIRSR" id="PIRSR602401-1"/>
    </source>
</evidence>
<evidence type="ECO:0000313" key="8">
    <source>
        <dbReference type="EMBL" id="KAF2717761.1"/>
    </source>
</evidence>
<dbReference type="InterPro" id="IPR017972">
    <property type="entry name" value="Cyt_P450_CS"/>
</dbReference>
<keyword evidence="4 6" id="KW-0479">Metal-binding</keyword>